<gene>
    <name evidence="9" type="ORF">Glove_9g146</name>
</gene>
<feature type="transmembrane region" description="Helical" evidence="7">
    <location>
        <begin position="206"/>
        <end position="234"/>
    </location>
</feature>
<dbReference type="Pfam" id="PF01694">
    <property type="entry name" value="Rhomboid"/>
    <property type="match status" value="1"/>
</dbReference>
<keyword evidence="5 7" id="KW-1133">Transmembrane helix</keyword>
<feature type="transmembrane region" description="Helical" evidence="7">
    <location>
        <begin position="127"/>
        <end position="143"/>
    </location>
</feature>
<dbReference type="GO" id="GO:0016020">
    <property type="term" value="C:membrane"/>
    <property type="evidence" value="ECO:0007669"/>
    <property type="project" value="UniProtKB-SubCell"/>
</dbReference>
<evidence type="ECO:0000259" key="8">
    <source>
        <dbReference type="Pfam" id="PF01694"/>
    </source>
</evidence>
<keyword evidence="6 7" id="KW-0472">Membrane</keyword>
<evidence type="ECO:0000256" key="7">
    <source>
        <dbReference type="SAM" id="Phobius"/>
    </source>
</evidence>
<evidence type="ECO:0000256" key="1">
    <source>
        <dbReference type="ARBA" id="ARBA00004141"/>
    </source>
</evidence>
<dbReference type="Proteomes" id="UP000266861">
    <property type="component" value="Unassembled WGS sequence"/>
</dbReference>
<feature type="domain" description="Peptidase S54 rhomboid" evidence="8">
    <location>
        <begin position="175"/>
        <end position="323"/>
    </location>
</feature>
<proteinExistence type="inferred from homology"/>
<dbReference type="PANTHER" id="PTHR43731">
    <property type="entry name" value="RHOMBOID PROTEASE"/>
    <property type="match status" value="1"/>
</dbReference>
<dbReference type="Gene3D" id="1.20.1540.10">
    <property type="entry name" value="Rhomboid-like"/>
    <property type="match status" value="1"/>
</dbReference>
<organism evidence="9 10">
    <name type="scientific">Diversispora epigaea</name>
    <dbReference type="NCBI Taxonomy" id="1348612"/>
    <lineage>
        <taxon>Eukaryota</taxon>
        <taxon>Fungi</taxon>
        <taxon>Fungi incertae sedis</taxon>
        <taxon>Mucoromycota</taxon>
        <taxon>Glomeromycotina</taxon>
        <taxon>Glomeromycetes</taxon>
        <taxon>Diversisporales</taxon>
        <taxon>Diversisporaceae</taxon>
        <taxon>Diversispora</taxon>
    </lineage>
</organism>
<evidence type="ECO:0000256" key="2">
    <source>
        <dbReference type="ARBA" id="ARBA00009045"/>
    </source>
</evidence>
<dbReference type="OrthoDB" id="418595at2759"/>
<accession>A0A397JV83</accession>
<dbReference type="PANTHER" id="PTHR43731:SF14">
    <property type="entry name" value="PRESENILIN-ASSOCIATED RHOMBOID-LIKE PROTEIN, MITOCHONDRIAL"/>
    <property type="match status" value="1"/>
</dbReference>
<dbReference type="AlphaFoldDB" id="A0A397JV83"/>
<keyword evidence="4" id="KW-0378">Hydrolase</keyword>
<comment type="similarity">
    <text evidence="2">Belongs to the peptidase S54 family.</text>
</comment>
<keyword evidence="3 7" id="KW-0812">Transmembrane</keyword>
<sequence length="347" mass="40882">MCSPRSLFNLKNDFNHIIKNNRNFKNFTFGYYTNISHFHNDTSVILNKKFSSTWPKFSLMHHMQHNKPYVPYVPYVLNVLNVFRPQFNLNFSKFIKSIIQKNGIPNKYNKFIRKSRIFRNSETDMQFIFYTIIIVNIGIFLLWKQSELNYLHKDARYLNFMYRNFILSLNNIKEGRFWTMLTYAFSHKDLDHFAVNMFVLWNFGKIVLQMLGIGQFLLVYFGSALTASLVHLSYNYFYHPRNPKRYIGSLGASGSLMALTTIYALTFPSSTFLIFFLIPAPAIMVVGLYAFYDIYRAASRSIGNTDSASHIGGSLFGLIYYWSKIRGGRRNNNAAIILRRFFKFWKR</sequence>
<keyword evidence="10" id="KW-1185">Reference proteome</keyword>
<dbReference type="InterPro" id="IPR022764">
    <property type="entry name" value="Peptidase_S54_rhomboid_dom"/>
</dbReference>
<comment type="subcellular location">
    <subcellularLocation>
        <location evidence="1">Membrane</location>
        <topology evidence="1">Multi-pass membrane protein</topology>
    </subcellularLocation>
</comment>
<dbReference type="InterPro" id="IPR050925">
    <property type="entry name" value="Rhomboid_protease_S54"/>
</dbReference>
<name>A0A397JV83_9GLOM</name>
<dbReference type="EMBL" id="PQFF01000007">
    <property type="protein sequence ID" value="RHZ89996.1"/>
    <property type="molecule type" value="Genomic_DNA"/>
</dbReference>
<comment type="caution">
    <text evidence="9">The sequence shown here is derived from an EMBL/GenBank/DDBJ whole genome shotgun (WGS) entry which is preliminary data.</text>
</comment>
<dbReference type="STRING" id="1348612.A0A397JV83"/>
<evidence type="ECO:0000313" key="9">
    <source>
        <dbReference type="EMBL" id="RHZ89996.1"/>
    </source>
</evidence>
<evidence type="ECO:0000256" key="3">
    <source>
        <dbReference type="ARBA" id="ARBA00022692"/>
    </source>
</evidence>
<dbReference type="GO" id="GO:0004252">
    <property type="term" value="F:serine-type endopeptidase activity"/>
    <property type="evidence" value="ECO:0007669"/>
    <property type="project" value="InterPro"/>
</dbReference>
<dbReference type="SUPFAM" id="SSF144091">
    <property type="entry name" value="Rhomboid-like"/>
    <property type="match status" value="1"/>
</dbReference>
<protein>
    <recommendedName>
        <fullName evidence="8">Peptidase S54 rhomboid domain-containing protein</fullName>
    </recommendedName>
</protein>
<evidence type="ECO:0000256" key="6">
    <source>
        <dbReference type="ARBA" id="ARBA00023136"/>
    </source>
</evidence>
<evidence type="ECO:0000313" key="10">
    <source>
        <dbReference type="Proteomes" id="UP000266861"/>
    </source>
</evidence>
<feature type="transmembrane region" description="Helical" evidence="7">
    <location>
        <begin position="246"/>
        <end position="266"/>
    </location>
</feature>
<feature type="transmembrane region" description="Helical" evidence="7">
    <location>
        <begin position="272"/>
        <end position="292"/>
    </location>
</feature>
<dbReference type="InterPro" id="IPR035952">
    <property type="entry name" value="Rhomboid-like_sf"/>
</dbReference>
<evidence type="ECO:0000256" key="4">
    <source>
        <dbReference type="ARBA" id="ARBA00022801"/>
    </source>
</evidence>
<reference evidence="9 10" key="1">
    <citation type="submission" date="2018-08" db="EMBL/GenBank/DDBJ databases">
        <title>Genome and evolution of the arbuscular mycorrhizal fungus Diversispora epigaea (formerly Glomus versiforme) and its bacterial endosymbionts.</title>
        <authorList>
            <person name="Sun X."/>
            <person name="Fei Z."/>
            <person name="Harrison M."/>
        </authorList>
    </citation>
    <scope>NUCLEOTIDE SEQUENCE [LARGE SCALE GENOMIC DNA]</scope>
    <source>
        <strain evidence="9 10">IT104</strain>
    </source>
</reference>
<evidence type="ECO:0000256" key="5">
    <source>
        <dbReference type="ARBA" id="ARBA00022989"/>
    </source>
</evidence>